<comment type="caution">
    <text evidence="2">The sequence shown here is derived from an EMBL/GenBank/DDBJ whole genome shotgun (WGS) entry which is preliminary data.</text>
</comment>
<keyword evidence="1" id="KW-0175">Coiled coil</keyword>
<dbReference type="AlphaFoldDB" id="A0A7U7G844"/>
<dbReference type="EMBL" id="CBTK010000024">
    <property type="protein sequence ID" value="CDH43453.1"/>
    <property type="molecule type" value="Genomic_DNA"/>
</dbReference>
<reference evidence="2 3" key="1">
    <citation type="journal article" date="2014" name="ISME J.">
        <title>Candidatus Competibacter-lineage genomes retrieved from metagenomes reveal functional metabolic diversity.</title>
        <authorList>
            <person name="McIlroy S.J."/>
            <person name="Albertsen M."/>
            <person name="Andresen E.K."/>
            <person name="Saunders A.M."/>
            <person name="Kristiansen R."/>
            <person name="Stokholm-Bjerregaard M."/>
            <person name="Nielsen K.L."/>
            <person name="Nielsen P.H."/>
        </authorList>
    </citation>
    <scope>NUCLEOTIDE SEQUENCE [LARGE SCALE GENOMIC DNA]</scope>
    <source>
        <strain evidence="2 3">Run_B_J11</strain>
    </source>
</reference>
<organism evidence="2 3">
    <name type="scientific">Candidatus Contendobacter odensis Run_B_J11</name>
    <dbReference type="NCBI Taxonomy" id="1400861"/>
    <lineage>
        <taxon>Bacteria</taxon>
        <taxon>Pseudomonadati</taxon>
        <taxon>Pseudomonadota</taxon>
        <taxon>Gammaproteobacteria</taxon>
        <taxon>Candidatus Competibacteraceae</taxon>
        <taxon>Candidatus Contendibacter</taxon>
    </lineage>
</organism>
<dbReference type="NCBIfam" id="TIGR02449">
    <property type="entry name" value="TIGR02449 family protein"/>
    <property type="match status" value="1"/>
</dbReference>
<evidence type="ECO:0008006" key="4">
    <source>
        <dbReference type="Google" id="ProtNLM"/>
    </source>
</evidence>
<feature type="coiled-coil region" evidence="1">
    <location>
        <begin position="29"/>
        <end position="73"/>
    </location>
</feature>
<gene>
    <name evidence="2" type="ORF">BN874_120104</name>
</gene>
<keyword evidence="3" id="KW-1185">Reference proteome</keyword>
<evidence type="ECO:0000313" key="2">
    <source>
        <dbReference type="EMBL" id="CDH43453.1"/>
    </source>
</evidence>
<sequence>MKNDTFYQDEPTVEADAFDRMPDTAATGLVLLTERVEQLARLCERLLRENQLLREQQAALQVERNLLHEKNEQSRTRIDAMIVRLKGLGPS</sequence>
<dbReference type="Proteomes" id="UP000019184">
    <property type="component" value="Unassembled WGS sequence"/>
</dbReference>
<protein>
    <recommendedName>
        <fullName evidence="4">TIGR02449 family protein</fullName>
    </recommendedName>
</protein>
<proteinExistence type="predicted"/>
<name>A0A7U7G844_9GAMM</name>
<evidence type="ECO:0000313" key="3">
    <source>
        <dbReference type="Proteomes" id="UP000019184"/>
    </source>
</evidence>
<accession>A0A7U7G844</accession>
<evidence type="ECO:0000256" key="1">
    <source>
        <dbReference type="SAM" id="Coils"/>
    </source>
</evidence>
<dbReference type="RefSeq" id="WP_230314300.1">
    <property type="nucleotide sequence ID" value="NZ_CBTK010000024.1"/>
</dbReference>
<dbReference type="InterPro" id="IPR012662">
    <property type="entry name" value="CHP02449"/>
</dbReference>